<dbReference type="Proteomes" id="UP000030302">
    <property type="component" value="Chromosome"/>
</dbReference>
<dbReference type="OrthoDB" id="2971563at2"/>
<feature type="domain" description="Metallo-beta-lactamase" evidence="1">
    <location>
        <begin position="42"/>
        <end position="267"/>
    </location>
</feature>
<dbReference type="KEGG" id="care:LT85_4872"/>
<dbReference type="RefSeq" id="WP_038494151.1">
    <property type="nucleotide sequence ID" value="NZ_CP009962.1"/>
</dbReference>
<reference evidence="3" key="1">
    <citation type="journal article" date="2014" name="Soil Biol. Biochem.">
        <title>Structure and function of bacterial communities in ageing soils: Insights from the Mendocino ecological staircase.</title>
        <authorList>
            <person name="Uroz S."/>
            <person name="Tech J.J."/>
            <person name="Sawaya N.A."/>
            <person name="Frey-Klett P."/>
            <person name="Leveau J.H.J."/>
        </authorList>
    </citation>
    <scope>NUCLEOTIDE SEQUENCE [LARGE SCALE GENOMIC DNA]</scope>
    <source>
        <strain evidence="3">Cal35</strain>
    </source>
</reference>
<dbReference type="Pfam" id="PF00753">
    <property type="entry name" value="Lactamase_B"/>
    <property type="match status" value="1"/>
</dbReference>
<sequence length="355" mass="39766">MNALEAQLSYAFGDMLPASGTTLEVAPGVRWLRMGLPFALDHINLWLLEDSIETEDGTRHGWTIIDCGISSDATRAAWDKIFANELRGLPVLRVLVTHCHPDHVGLADWLCTRWQAPLWMSGGEYFSARIMSAALPGADGSAALPHFEQHGMRDPEVIAKVSQRKSYYPSMVPSVPQAYHRLADQQSLRIGQHQWRVITGFGHAPEHVALYCGDLKLLVSGDMVLPRISTNVSVFAIEPESNPVQQYMDSLEKYRGLPVETLVLPSHGKPFRGLQIRIDQLQQHHRERLVEVVSACTNAPQSASDIVPIMFRRPLDAHQMTFALGEALAHLHKLWFDGVLKRRLDADQVYRFSAV</sequence>
<dbReference type="InterPro" id="IPR050662">
    <property type="entry name" value="Sec-metab_biosynth-thioest"/>
</dbReference>
<gene>
    <name evidence="2" type="ORF">LT85_4872</name>
</gene>
<dbReference type="PANTHER" id="PTHR23131">
    <property type="entry name" value="ENDORIBONUCLEASE LACTB2"/>
    <property type="match status" value="1"/>
</dbReference>
<dbReference type="STRING" id="279058.LT85_4872"/>
<dbReference type="InterPro" id="IPR036866">
    <property type="entry name" value="RibonucZ/Hydroxyglut_hydro"/>
</dbReference>
<keyword evidence="3" id="KW-1185">Reference proteome</keyword>
<dbReference type="InterPro" id="IPR048933">
    <property type="entry name" value="B_lactamase-like_C"/>
</dbReference>
<dbReference type="EMBL" id="CP009962">
    <property type="protein sequence ID" value="AIY44030.1"/>
    <property type="molecule type" value="Genomic_DNA"/>
</dbReference>
<dbReference type="HOGENOM" id="CLU_048478_0_1_4"/>
<dbReference type="AlphaFoldDB" id="A0A0A1FJW5"/>
<dbReference type="Gene3D" id="3.60.15.10">
    <property type="entry name" value="Ribonuclease Z/Hydroxyacylglutathione hydrolase-like"/>
    <property type="match status" value="1"/>
</dbReference>
<dbReference type="Pfam" id="PF21221">
    <property type="entry name" value="B_lactamase-like_C"/>
    <property type="match status" value="1"/>
</dbReference>
<proteinExistence type="predicted"/>
<dbReference type="InterPro" id="IPR001279">
    <property type="entry name" value="Metallo-B-lactamas"/>
</dbReference>
<evidence type="ECO:0000313" key="3">
    <source>
        <dbReference type="Proteomes" id="UP000030302"/>
    </source>
</evidence>
<evidence type="ECO:0000313" key="2">
    <source>
        <dbReference type="EMBL" id="AIY44030.1"/>
    </source>
</evidence>
<dbReference type="PANTHER" id="PTHR23131:SF4">
    <property type="entry name" value="METALLO-BETA-LACTAMASE SUPERFAMILY POTEIN"/>
    <property type="match status" value="1"/>
</dbReference>
<organism evidence="2 3">
    <name type="scientific">Collimonas arenae</name>
    <dbReference type="NCBI Taxonomy" id="279058"/>
    <lineage>
        <taxon>Bacteria</taxon>
        <taxon>Pseudomonadati</taxon>
        <taxon>Pseudomonadota</taxon>
        <taxon>Betaproteobacteria</taxon>
        <taxon>Burkholderiales</taxon>
        <taxon>Oxalobacteraceae</taxon>
        <taxon>Collimonas</taxon>
    </lineage>
</organism>
<dbReference type="SUPFAM" id="SSF56281">
    <property type="entry name" value="Metallo-hydrolase/oxidoreductase"/>
    <property type="match status" value="1"/>
</dbReference>
<name>A0A0A1FJW5_9BURK</name>
<evidence type="ECO:0000259" key="1">
    <source>
        <dbReference type="SMART" id="SM00849"/>
    </source>
</evidence>
<dbReference type="Gene3D" id="1.10.10.10">
    <property type="entry name" value="Winged helix-like DNA-binding domain superfamily/Winged helix DNA-binding domain"/>
    <property type="match status" value="1"/>
</dbReference>
<dbReference type="SMART" id="SM00849">
    <property type="entry name" value="Lactamase_B"/>
    <property type="match status" value="1"/>
</dbReference>
<protein>
    <submittedName>
        <fullName evidence="2">SoxH protein</fullName>
    </submittedName>
</protein>
<dbReference type="InterPro" id="IPR036388">
    <property type="entry name" value="WH-like_DNA-bd_sf"/>
</dbReference>
<accession>A0A0A1FJW5</accession>